<keyword evidence="2" id="KW-1185">Reference proteome</keyword>
<accession>A0A8T2ZDB7</accession>
<evidence type="ECO:0000313" key="1">
    <source>
        <dbReference type="EMBL" id="KAH8515368.1"/>
    </source>
</evidence>
<dbReference type="EMBL" id="JACEGQ020000002">
    <property type="protein sequence ID" value="KAH8515368.1"/>
    <property type="molecule type" value="Genomic_DNA"/>
</dbReference>
<proteinExistence type="predicted"/>
<evidence type="ECO:0000313" key="2">
    <source>
        <dbReference type="Proteomes" id="UP000807159"/>
    </source>
</evidence>
<protein>
    <submittedName>
        <fullName evidence="1">Uncharacterized protein</fullName>
    </submittedName>
</protein>
<reference evidence="1" key="1">
    <citation type="journal article" date="2021" name="J. Hered.">
        <title>Genome Assembly of Salicaceae Populus deltoides (Eastern Cottonwood) I-69 Based on Nanopore Sequencing and Hi-C Technologies.</title>
        <authorList>
            <person name="Bai S."/>
            <person name="Wu H."/>
            <person name="Zhang J."/>
            <person name="Pan Z."/>
            <person name="Zhao W."/>
            <person name="Li Z."/>
            <person name="Tong C."/>
        </authorList>
    </citation>
    <scope>NUCLEOTIDE SEQUENCE</scope>
    <source>
        <tissue evidence="1">Leaf</tissue>
    </source>
</reference>
<organism evidence="1 2">
    <name type="scientific">Populus deltoides</name>
    <name type="common">Eastern poplar</name>
    <name type="synonym">Eastern cottonwood</name>
    <dbReference type="NCBI Taxonomy" id="3696"/>
    <lineage>
        <taxon>Eukaryota</taxon>
        <taxon>Viridiplantae</taxon>
        <taxon>Streptophyta</taxon>
        <taxon>Embryophyta</taxon>
        <taxon>Tracheophyta</taxon>
        <taxon>Spermatophyta</taxon>
        <taxon>Magnoliopsida</taxon>
        <taxon>eudicotyledons</taxon>
        <taxon>Gunneridae</taxon>
        <taxon>Pentapetalae</taxon>
        <taxon>rosids</taxon>
        <taxon>fabids</taxon>
        <taxon>Malpighiales</taxon>
        <taxon>Salicaceae</taxon>
        <taxon>Saliceae</taxon>
        <taxon>Populus</taxon>
    </lineage>
</organism>
<comment type="caution">
    <text evidence="1">The sequence shown here is derived from an EMBL/GenBank/DDBJ whole genome shotgun (WGS) entry which is preliminary data.</text>
</comment>
<dbReference type="Proteomes" id="UP000807159">
    <property type="component" value="Chromosome 2"/>
</dbReference>
<dbReference type="AlphaFoldDB" id="A0A8T2ZDB7"/>
<name>A0A8T2ZDB7_POPDE</name>
<gene>
    <name evidence="1" type="ORF">H0E87_004006</name>
</gene>
<sequence>MEKVMEFEDTTEDQTLFMEILSGLHSYTSSATSKKELRSMMFVFFMDLQMIASITFQQWLLINQFNLLEENLLLKSKEVDFLKARKSAHSIPMRSRIHQSSIQAWEKPHVGFFKCNVNAAIL</sequence>